<dbReference type="EMBL" id="QETF01000023">
    <property type="protein sequence ID" value="PWG15781.1"/>
    <property type="molecule type" value="Genomic_DNA"/>
</dbReference>
<proteinExistence type="predicted"/>
<accession>A0A2V1NZN9</accession>
<dbReference type="Proteomes" id="UP000245293">
    <property type="component" value="Unassembled WGS sequence"/>
</dbReference>
<keyword evidence="2" id="KW-1185">Reference proteome</keyword>
<reference evidence="2" key="1">
    <citation type="submission" date="2018-05" db="EMBL/GenBank/DDBJ databases">
        <authorList>
            <person name="Du Z."/>
            <person name="Wang X."/>
        </authorList>
    </citation>
    <scope>NUCLEOTIDE SEQUENCE [LARGE SCALE GENOMIC DNA]</scope>
    <source>
        <strain evidence="2">WDS4C29</strain>
    </source>
</reference>
<dbReference type="OrthoDB" id="7770576at2"/>
<evidence type="ECO:0000313" key="1">
    <source>
        <dbReference type="EMBL" id="PWG15781.1"/>
    </source>
</evidence>
<organism evidence="1 2">
    <name type="scientific">Salibaculum griseiflavum</name>
    <dbReference type="NCBI Taxonomy" id="1914409"/>
    <lineage>
        <taxon>Bacteria</taxon>
        <taxon>Pseudomonadati</taxon>
        <taxon>Pseudomonadota</taxon>
        <taxon>Alphaproteobacteria</taxon>
        <taxon>Rhodobacterales</taxon>
        <taxon>Roseobacteraceae</taxon>
        <taxon>Salibaculum</taxon>
    </lineage>
</organism>
<evidence type="ECO:0000313" key="2">
    <source>
        <dbReference type="Proteomes" id="UP000245293"/>
    </source>
</evidence>
<protein>
    <submittedName>
        <fullName evidence="1">Uncharacterized protein</fullName>
    </submittedName>
</protein>
<name>A0A2V1NZN9_9RHOB</name>
<comment type="caution">
    <text evidence="1">The sequence shown here is derived from an EMBL/GenBank/DDBJ whole genome shotgun (WGS) entry which is preliminary data.</text>
</comment>
<gene>
    <name evidence="1" type="ORF">DFK10_15285</name>
</gene>
<sequence length="187" mass="20259">MSRDMTTSVAAALEIADLQPAIFFEGAFPSGMVRIWTGPGPTDWDGKTWTGVGALLGLGPLEETSDVVASGTTVSLSGVPLDLVGLAIDEARQGQAGRIWLALLTEDRAVITDPVQAFTGRLDVPELQEDGQSCRITISYENRLIDLSVPRNWRYTHESQQALHPGDRGFEHVTAIQDREITWGRGG</sequence>
<dbReference type="AlphaFoldDB" id="A0A2V1NZN9"/>